<name>A0A1S1MQQ6_9GAMM</name>
<evidence type="ECO:0000313" key="3">
    <source>
        <dbReference type="Proteomes" id="UP000179786"/>
    </source>
</evidence>
<dbReference type="RefSeq" id="WP_070987207.1">
    <property type="nucleotide sequence ID" value="NZ_MKJU01000032.1"/>
</dbReference>
<feature type="signal peptide" evidence="1">
    <location>
        <begin position="1"/>
        <end position="20"/>
    </location>
</feature>
<dbReference type="AlphaFoldDB" id="A0A1S1MQQ6"/>
<organism evidence="2 3">
    <name type="scientific">Pseudoalteromonas amylolytica</name>
    <dbReference type="NCBI Taxonomy" id="1859457"/>
    <lineage>
        <taxon>Bacteria</taxon>
        <taxon>Pseudomonadati</taxon>
        <taxon>Pseudomonadota</taxon>
        <taxon>Gammaproteobacteria</taxon>
        <taxon>Alteromonadales</taxon>
        <taxon>Pseudoalteromonadaceae</taxon>
        <taxon>Pseudoalteromonas</taxon>
    </lineage>
</organism>
<gene>
    <name evidence="2" type="ORF">BET10_20360</name>
</gene>
<reference evidence="2 3" key="1">
    <citation type="submission" date="2016-09" db="EMBL/GenBank/DDBJ databases">
        <title>Pseudoalteromonas amylolytica sp. nov., isolated from the surface seawater.</title>
        <authorList>
            <person name="Wu Y.-H."/>
            <person name="Cheng H."/>
            <person name="Jin X.-B."/>
            <person name="Wang C.-S."/>
            <person name="Xu X.-W."/>
        </authorList>
    </citation>
    <scope>NUCLEOTIDE SEQUENCE [LARGE SCALE GENOMIC DNA]</scope>
    <source>
        <strain evidence="2 3">JW1</strain>
    </source>
</reference>
<comment type="caution">
    <text evidence="2">The sequence shown here is derived from an EMBL/GenBank/DDBJ whole genome shotgun (WGS) entry which is preliminary data.</text>
</comment>
<dbReference type="EMBL" id="MKJU01000032">
    <property type="protein sequence ID" value="OHU87299.1"/>
    <property type="molecule type" value="Genomic_DNA"/>
</dbReference>
<keyword evidence="1" id="KW-0732">Signal</keyword>
<proteinExistence type="predicted"/>
<sequence>MYKKFILCFSIFILAPSASADDISKYFTFVGDHVFNKTGDCKKLVTSTSFDQFDFFQLWQTSIEGYEVGTLPPTTINGETISYLAAVDCDREIPGAKTY</sequence>
<dbReference type="Proteomes" id="UP000179786">
    <property type="component" value="Unassembled WGS sequence"/>
</dbReference>
<accession>A0A1S1MQQ6</accession>
<feature type="chain" id="PRO_5010207562" evidence="1">
    <location>
        <begin position="21"/>
        <end position="99"/>
    </location>
</feature>
<keyword evidence="3" id="KW-1185">Reference proteome</keyword>
<protein>
    <submittedName>
        <fullName evidence="2">Uncharacterized protein</fullName>
    </submittedName>
</protein>
<evidence type="ECO:0000256" key="1">
    <source>
        <dbReference type="SAM" id="SignalP"/>
    </source>
</evidence>
<evidence type="ECO:0000313" key="2">
    <source>
        <dbReference type="EMBL" id="OHU87299.1"/>
    </source>
</evidence>